<sequence precursor="true">MKHGVFFLAMTWTGLWLTPDQAGQRLFDKQQYADAAEAFQDPLRQGVAWYRAGEFEKATQAFARLSSPEARYNLGNAWVMLGKYDKAVASYDQALEQRPDWTDAQENRALAVARGKIMEQKGGDLGDQQEGADEVVFDKKKPQEGQDTQVAGDQAASDSMVQAMWLRNVQTKPADFLRAKFAYQLANEDAEAEE</sequence>
<comment type="caution">
    <text evidence="2">The sequence shown here is derived from an EMBL/GenBank/DDBJ whole genome shotgun (WGS) entry which is preliminary data.</text>
</comment>
<dbReference type="Proteomes" id="UP000316714">
    <property type="component" value="Unassembled WGS sequence"/>
</dbReference>
<dbReference type="PROSITE" id="PS50293">
    <property type="entry name" value="TPR_REGION"/>
    <property type="match status" value="1"/>
</dbReference>
<keyword evidence="1" id="KW-0802">TPR repeat</keyword>
<dbReference type="SMART" id="SM00028">
    <property type="entry name" value="TPR"/>
    <property type="match status" value="1"/>
</dbReference>
<dbReference type="Pfam" id="PF00515">
    <property type="entry name" value="TPR_1"/>
    <property type="match status" value="1"/>
</dbReference>
<reference evidence="2 3" key="1">
    <citation type="submission" date="2019-02" db="EMBL/GenBank/DDBJ databases">
        <title>Deep-cultivation of Planctomycetes and their phenomic and genomic characterization uncovers novel biology.</title>
        <authorList>
            <person name="Wiegand S."/>
            <person name="Jogler M."/>
            <person name="Boedeker C."/>
            <person name="Pinto D."/>
            <person name="Vollmers J."/>
            <person name="Rivas-Marin E."/>
            <person name="Kohn T."/>
            <person name="Peeters S.H."/>
            <person name="Heuer A."/>
            <person name="Rast P."/>
            <person name="Oberbeckmann S."/>
            <person name="Bunk B."/>
            <person name="Jeske O."/>
            <person name="Meyerdierks A."/>
            <person name="Storesund J.E."/>
            <person name="Kallscheuer N."/>
            <person name="Luecker S."/>
            <person name="Lage O.M."/>
            <person name="Pohl T."/>
            <person name="Merkel B.J."/>
            <person name="Hornburger P."/>
            <person name="Mueller R.-W."/>
            <person name="Bruemmer F."/>
            <person name="Labrenz M."/>
            <person name="Spormann A.M."/>
            <person name="Op Den Camp H."/>
            <person name="Overmann J."/>
            <person name="Amann R."/>
            <person name="Jetten M.S.M."/>
            <person name="Mascher T."/>
            <person name="Medema M.H."/>
            <person name="Devos D.P."/>
            <person name="Kaster A.-K."/>
            <person name="Ovreas L."/>
            <person name="Rohde M."/>
            <person name="Galperin M.Y."/>
            <person name="Jogler C."/>
        </authorList>
    </citation>
    <scope>NUCLEOTIDE SEQUENCE [LARGE SCALE GENOMIC DNA]</scope>
    <source>
        <strain evidence="2 3">KOR34</strain>
    </source>
</reference>
<dbReference type="AlphaFoldDB" id="A0A5C5VB64"/>
<dbReference type="RefSeq" id="WP_146562331.1">
    <property type="nucleotide sequence ID" value="NZ_SIHJ01000001.1"/>
</dbReference>
<dbReference type="OrthoDB" id="9807628at2"/>
<organism evidence="2 3">
    <name type="scientific">Posidoniimonas corsicana</name>
    <dbReference type="NCBI Taxonomy" id="1938618"/>
    <lineage>
        <taxon>Bacteria</taxon>
        <taxon>Pseudomonadati</taxon>
        <taxon>Planctomycetota</taxon>
        <taxon>Planctomycetia</taxon>
        <taxon>Pirellulales</taxon>
        <taxon>Lacipirellulaceae</taxon>
        <taxon>Posidoniimonas</taxon>
    </lineage>
</organism>
<dbReference type="InterPro" id="IPR019734">
    <property type="entry name" value="TPR_rpt"/>
</dbReference>
<gene>
    <name evidence="2" type="ORF">KOR34_07600</name>
</gene>
<evidence type="ECO:0000313" key="3">
    <source>
        <dbReference type="Proteomes" id="UP000316714"/>
    </source>
</evidence>
<feature type="repeat" description="TPR" evidence="1">
    <location>
        <begin position="68"/>
        <end position="101"/>
    </location>
</feature>
<name>A0A5C5VB64_9BACT</name>
<evidence type="ECO:0000256" key="1">
    <source>
        <dbReference type="PROSITE-ProRule" id="PRU00339"/>
    </source>
</evidence>
<protein>
    <submittedName>
        <fullName evidence="2">Tetratricopeptide repeat protein</fullName>
    </submittedName>
</protein>
<dbReference type="PROSITE" id="PS50005">
    <property type="entry name" value="TPR"/>
    <property type="match status" value="1"/>
</dbReference>
<evidence type="ECO:0000313" key="2">
    <source>
        <dbReference type="EMBL" id="TWT35864.1"/>
    </source>
</evidence>
<dbReference type="Gene3D" id="1.25.40.10">
    <property type="entry name" value="Tetratricopeptide repeat domain"/>
    <property type="match status" value="1"/>
</dbReference>
<dbReference type="InterPro" id="IPR011990">
    <property type="entry name" value="TPR-like_helical_dom_sf"/>
</dbReference>
<keyword evidence="3" id="KW-1185">Reference proteome</keyword>
<dbReference type="EMBL" id="SIHJ01000001">
    <property type="protein sequence ID" value="TWT35864.1"/>
    <property type="molecule type" value="Genomic_DNA"/>
</dbReference>
<accession>A0A5C5VB64</accession>
<proteinExistence type="predicted"/>
<dbReference type="SUPFAM" id="SSF48452">
    <property type="entry name" value="TPR-like"/>
    <property type="match status" value="1"/>
</dbReference>